<feature type="transmembrane region" description="Helical" evidence="6">
    <location>
        <begin position="295"/>
        <end position="315"/>
    </location>
</feature>
<feature type="transmembrane region" description="Helical" evidence="6">
    <location>
        <begin position="82"/>
        <end position="102"/>
    </location>
</feature>
<evidence type="ECO:0000256" key="4">
    <source>
        <dbReference type="ARBA" id="ARBA00022989"/>
    </source>
</evidence>
<evidence type="ECO:0000256" key="1">
    <source>
        <dbReference type="ARBA" id="ARBA00004141"/>
    </source>
</evidence>
<sequence length="459" mass="51065">MKIEGKTIQQTKRKRNPITWVPTAYFAMGLPFVVLNMVTVLMFKGLNVEDKLITFWTSLILLPWTLKPLWSPFLELFKTKKFFVIATQLITGITFGLVAFSLNLPHFFSIAIALLAIIAFSGATHDIVCDGVYMSELSTEEQAKYIGWQGAFYNIAKIIATGGLVYLAGYLIESYGGGAGADAASVLSANQKAWMIIMAILCVVMVLLGIYHMFMLPSGSNNVKKEARSTKEVMSELGNVLLAFFKKHHIVYYLFFIILYRFAEGFVMKIVPLFLKASRDMGGLGLSEKEIGLYYGTYGAAAFVLGSLLAGYYIAARGLKKTLFSLCCIFNLPFVVYAFFAFFQPENGIVICSGIVFEYFGYGFGFVGLTLFMMQQVAPGKHQMAHYAFASGIMNLGVMIPGMLSGWVCELLGEWFNKPGGYEPFFIFVLIATIPAFLITYFVPFKYNADGTLIEGERE</sequence>
<evidence type="ECO:0000256" key="5">
    <source>
        <dbReference type="ARBA" id="ARBA00023136"/>
    </source>
</evidence>
<evidence type="ECO:0000256" key="2">
    <source>
        <dbReference type="ARBA" id="ARBA00022448"/>
    </source>
</evidence>
<dbReference type="Gene3D" id="1.20.1250.20">
    <property type="entry name" value="MFS general substrate transporter like domains"/>
    <property type="match status" value="2"/>
</dbReference>
<evidence type="ECO:0000256" key="6">
    <source>
        <dbReference type="SAM" id="Phobius"/>
    </source>
</evidence>
<dbReference type="InterPro" id="IPR036259">
    <property type="entry name" value="MFS_trans_sf"/>
</dbReference>
<dbReference type="PANTHER" id="PTHR12778:SF10">
    <property type="entry name" value="MAJOR FACILITATOR SUPERFAMILY DOMAIN-CONTAINING PROTEIN 3"/>
    <property type="match status" value="1"/>
</dbReference>
<proteinExistence type="predicted"/>
<keyword evidence="3 6" id="KW-0812">Transmembrane</keyword>
<feature type="transmembrane region" description="Helical" evidence="6">
    <location>
        <begin position="348"/>
        <end position="372"/>
    </location>
</feature>
<reference evidence="7" key="1">
    <citation type="submission" date="2022-12" db="EMBL/GenBank/DDBJ databases">
        <title>Phocaeicola acetigenes sp. nov., isolated feces from a healthy human.</title>
        <authorList>
            <person name="Do H."/>
            <person name="Ha Y.B."/>
            <person name="Kim J.-S."/>
            <person name="Suh M.K."/>
            <person name="Kim H.S."/>
            <person name="Lee J.-S."/>
        </authorList>
    </citation>
    <scope>NUCLEOTIDE SEQUENCE</scope>
    <source>
        <strain evidence="7">KGMB11183</strain>
    </source>
</reference>
<feature type="transmembrane region" description="Helical" evidence="6">
    <location>
        <begin position="108"/>
        <end position="129"/>
    </location>
</feature>
<gene>
    <name evidence="7" type="ORF">O6P32_05410</name>
</gene>
<dbReference type="Pfam" id="PF07690">
    <property type="entry name" value="MFS_1"/>
    <property type="match status" value="1"/>
</dbReference>
<dbReference type="SUPFAM" id="SSF103473">
    <property type="entry name" value="MFS general substrate transporter"/>
    <property type="match status" value="1"/>
</dbReference>
<comment type="subcellular location">
    <subcellularLocation>
        <location evidence="1">Membrane</location>
        <topology evidence="1">Multi-pass membrane protein</topology>
    </subcellularLocation>
</comment>
<feature type="transmembrane region" description="Helical" evidence="6">
    <location>
        <begin position="322"/>
        <end position="342"/>
    </location>
</feature>
<keyword evidence="2" id="KW-0813">Transport</keyword>
<feature type="transmembrane region" description="Helical" evidence="6">
    <location>
        <begin position="150"/>
        <end position="172"/>
    </location>
</feature>
<organism evidence="7 8">
    <name type="scientific">Phocaeicola acetigenes</name>
    <dbReference type="NCBI Taxonomy" id="3016083"/>
    <lineage>
        <taxon>Bacteria</taxon>
        <taxon>Pseudomonadati</taxon>
        <taxon>Bacteroidota</taxon>
        <taxon>Bacteroidia</taxon>
        <taxon>Bacteroidales</taxon>
        <taxon>Bacteroidaceae</taxon>
        <taxon>Phocaeicola</taxon>
    </lineage>
</organism>
<accession>A0ABT4PGH1</accession>
<feature type="transmembrane region" description="Helical" evidence="6">
    <location>
        <begin position="192"/>
        <end position="214"/>
    </location>
</feature>
<feature type="transmembrane region" description="Helical" evidence="6">
    <location>
        <begin position="20"/>
        <end position="41"/>
    </location>
</feature>
<evidence type="ECO:0000313" key="7">
    <source>
        <dbReference type="EMBL" id="MCZ8372149.1"/>
    </source>
</evidence>
<keyword evidence="5 6" id="KW-0472">Membrane</keyword>
<feature type="transmembrane region" description="Helical" evidence="6">
    <location>
        <begin position="250"/>
        <end position="275"/>
    </location>
</feature>
<dbReference type="PANTHER" id="PTHR12778">
    <property type="entry name" value="SOLUTE CARRIER FAMILY 33 ACETYL-COA TRANSPORTER -RELATED"/>
    <property type="match status" value="1"/>
</dbReference>
<protein>
    <submittedName>
        <fullName evidence="7">MFS transporter</fullName>
    </submittedName>
</protein>
<dbReference type="Proteomes" id="UP001141933">
    <property type="component" value="Unassembled WGS sequence"/>
</dbReference>
<dbReference type="InterPro" id="IPR004752">
    <property type="entry name" value="AmpG_permease/AT-1"/>
</dbReference>
<keyword evidence="4 6" id="KW-1133">Transmembrane helix</keyword>
<feature type="transmembrane region" description="Helical" evidence="6">
    <location>
        <begin position="53"/>
        <end position="70"/>
    </location>
</feature>
<evidence type="ECO:0000313" key="8">
    <source>
        <dbReference type="Proteomes" id="UP001141933"/>
    </source>
</evidence>
<feature type="transmembrane region" description="Helical" evidence="6">
    <location>
        <begin position="424"/>
        <end position="443"/>
    </location>
</feature>
<dbReference type="RefSeq" id="WP_178266046.1">
    <property type="nucleotide sequence ID" value="NZ_JAPZVM010000003.1"/>
</dbReference>
<dbReference type="EMBL" id="JAPZVM010000003">
    <property type="protein sequence ID" value="MCZ8372149.1"/>
    <property type="molecule type" value="Genomic_DNA"/>
</dbReference>
<evidence type="ECO:0000256" key="3">
    <source>
        <dbReference type="ARBA" id="ARBA00022692"/>
    </source>
</evidence>
<name>A0ABT4PGH1_9BACT</name>
<dbReference type="InterPro" id="IPR011701">
    <property type="entry name" value="MFS"/>
</dbReference>
<comment type="caution">
    <text evidence="7">The sequence shown here is derived from an EMBL/GenBank/DDBJ whole genome shotgun (WGS) entry which is preliminary data.</text>
</comment>
<feature type="transmembrane region" description="Helical" evidence="6">
    <location>
        <begin position="384"/>
        <end position="404"/>
    </location>
</feature>
<keyword evidence="8" id="KW-1185">Reference proteome</keyword>